<dbReference type="Proteomes" id="UP001499933">
    <property type="component" value="Unassembled WGS sequence"/>
</dbReference>
<sequence length="989" mass="105019">MATDVARLSFDPARRYRGVVAQQGRVSLEAEANEQRTIDIEEQRAEVIDIVGPVGTPDDGYAVSSGTGFELTIGPGTMYVGGWRVTLAEALGDYHQPDWLDRPRGWKETGREHVLLTVTETDVTAVEDPALYEVALGGPDGAARSRLLQHIERHETDAATCADAIAEDIKHWLQEGLRYDPETAALLSDSRLLVTWEADPAPPDPCEPTSTGGYLGAENQLLRVQLTRIAENGRFDIVWGYDDASFLYRVTADASTNPVLTLDRSPADDFHRPRAGQAVQVLRATAELASTDAQVEGYVAALAGQVGVLTAPYDPDLKTVTFPAPLPSAYTDGDQTPQLYLRVWEEQITDAELGQPIRLGSTGVQVTITADAGGNLHVDDFWCIGVRPSTPTAVYPARLLRTPQPPDGPRQWVAPLAVIEWREREFDILEDCRHPFQPLTELDESGCCTIEVRPSHAADGTLQARIDRAVAGRTIAERGDRVKVCFTPGRYELLRPIILTQRHSNLTLDNCNEAAVLAVRRGSEKAFGHGMIILVDADNITVSGLEFELPQIPAVLARVSGTTGGLLDREAVRGINAEQANRWVSIGVRAINCAVLAVRRCLFRFTVGEHQTEPEDAQTMPRNVFGVGVFAAGGAWGFELTGNRFLHDPTTPVAADGPFHLLVGYLLTQTALSRSGTSVSLGASRLPGLLDAALIAGNEFRGLSAAVLVAAGIGDIRVWDNVVSQCYGGLWFLDAAALFAASKVDPAAPGGGLATAASAGSDSVLLRILVLAMVYPLPDVASRPSRGVLTFTGAALTRLREASNRAEGLVADRFMSRIAGEQPDAPAVATARVAVSPNVLAAWRGLATLNRLDPKLTARAGGEEKSLPAAVGIQRNTVDCAAPDAGPTGFALIFIAAASETGDASVTVTGNRFTSPDTLIVAAVSGAGAASVTGNIVASRGGDSPIALAVLATQAAAITGNVVIGRALLPPRTLPAPLDTWLPFNEISL</sequence>
<evidence type="ECO:0000313" key="1">
    <source>
        <dbReference type="EMBL" id="GAA1954763.1"/>
    </source>
</evidence>
<keyword evidence="2" id="KW-1185">Reference proteome</keyword>
<dbReference type="InterPro" id="IPR011050">
    <property type="entry name" value="Pectin_lyase_fold/virulence"/>
</dbReference>
<proteinExistence type="predicted"/>
<accession>A0ABN2QLS3</accession>
<name>A0ABN2QLS3_9MICO</name>
<organism evidence="1 2">
    <name type="scientific">Microbacterium deminutum</name>
    <dbReference type="NCBI Taxonomy" id="344164"/>
    <lineage>
        <taxon>Bacteria</taxon>
        <taxon>Bacillati</taxon>
        <taxon>Actinomycetota</taxon>
        <taxon>Actinomycetes</taxon>
        <taxon>Micrococcales</taxon>
        <taxon>Microbacteriaceae</taxon>
        <taxon>Microbacterium</taxon>
    </lineage>
</organism>
<evidence type="ECO:0000313" key="2">
    <source>
        <dbReference type="Proteomes" id="UP001499933"/>
    </source>
</evidence>
<dbReference type="InterPro" id="IPR045392">
    <property type="entry name" value="DUF6519"/>
</dbReference>
<gene>
    <name evidence="1" type="ORF">GCM10009776_15910</name>
</gene>
<dbReference type="RefSeq" id="WP_344093148.1">
    <property type="nucleotide sequence ID" value="NZ_BAAAOG010000002.1"/>
</dbReference>
<dbReference type="SUPFAM" id="SSF51126">
    <property type="entry name" value="Pectin lyase-like"/>
    <property type="match status" value="1"/>
</dbReference>
<dbReference type="EMBL" id="BAAAOG010000002">
    <property type="protein sequence ID" value="GAA1954763.1"/>
    <property type="molecule type" value="Genomic_DNA"/>
</dbReference>
<reference evidence="1 2" key="1">
    <citation type="journal article" date="2019" name="Int. J. Syst. Evol. Microbiol.">
        <title>The Global Catalogue of Microorganisms (GCM) 10K type strain sequencing project: providing services to taxonomists for standard genome sequencing and annotation.</title>
        <authorList>
            <consortium name="The Broad Institute Genomics Platform"/>
            <consortium name="The Broad Institute Genome Sequencing Center for Infectious Disease"/>
            <person name="Wu L."/>
            <person name="Ma J."/>
        </authorList>
    </citation>
    <scope>NUCLEOTIDE SEQUENCE [LARGE SCALE GENOMIC DNA]</scope>
    <source>
        <strain evidence="1 2">JCM 14901</strain>
    </source>
</reference>
<dbReference type="Pfam" id="PF20129">
    <property type="entry name" value="DUF6519"/>
    <property type="match status" value="1"/>
</dbReference>
<protein>
    <submittedName>
        <fullName evidence="1">Uncharacterized protein</fullName>
    </submittedName>
</protein>
<comment type="caution">
    <text evidence="1">The sequence shown here is derived from an EMBL/GenBank/DDBJ whole genome shotgun (WGS) entry which is preliminary data.</text>
</comment>